<accession>W6MDS0</accession>
<feature type="transmembrane region" description="Helical" evidence="1">
    <location>
        <begin position="6"/>
        <end position="37"/>
    </location>
</feature>
<dbReference type="AlphaFoldDB" id="W6MDS0"/>
<reference evidence="2" key="2">
    <citation type="submission" date="2014-03" db="EMBL/GenBank/DDBJ databases">
        <title>Candidatus Competibacter-lineage genomes retrieved from metagenomes reveal functional metabolic diversity.</title>
        <authorList>
            <person name="McIlroy S.J."/>
            <person name="Albertsen M."/>
            <person name="Andresen E.K."/>
            <person name="Saunders A.M."/>
            <person name="Kristiansen R."/>
            <person name="Stokholm-Bjerregaard M."/>
            <person name="Nielsen K.L."/>
            <person name="Nielsen P.H."/>
        </authorList>
    </citation>
    <scope>NUCLEOTIDE SEQUENCE</scope>
    <source>
        <strain evidence="2">Run_A_D11</strain>
    </source>
</reference>
<comment type="caution">
    <text evidence="2">The sequence shown here is derived from an EMBL/GenBank/DDBJ whole genome shotgun (WGS) entry which is preliminary data.</text>
</comment>
<keyword evidence="3" id="KW-1185">Reference proteome</keyword>
<keyword evidence="1" id="KW-0812">Transmembrane</keyword>
<evidence type="ECO:0000256" key="1">
    <source>
        <dbReference type="SAM" id="Phobius"/>
    </source>
</evidence>
<dbReference type="STRING" id="1400863.BN873_470090"/>
<proteinExistence type="predicted"/>
<protein>
    <submittedName>
        <fullName evidence="2">Uncharacterized protein</fullName>
    </submittedName>
</protein>
<keyword evidence="1" id="KW-1133">Transmembrane helix</keyword>
<reference evidence="2" key="1">
    <citation type="submission" date="2013-07" db="EMBL/GenBank/DDBJ databases">
        <authorList>
            <person name="McIlroy S."/>
        </authorList>
    </citation>
    <scope>NUCLEOTIDE SEQUENCE [LARGE SCALE GENOMIC DNA]</scope>
    <source>
        <strain evidence="2">Run_A_D11</strain>
    </source>
</reference>
<keyword evidence="1" id="KW-0472">Membrane</keyword>
<name>W6MDS0_9GAMM</name>
<dbReference type="EMBL" id="CBTJ020000055">
    <property type="protein sequence ID" value="CDI03348.1"/>
    <property type="molecule type" value="Genomic_DNA"/>
</dbReference>
<gene>
    <name evidence="2" type="ORF">BN873_470090</name>
</gene>
<dbReference type="Proteomes" id="UP000035760">
    <property type="component" value="Unassembled WGS sequence"/>
</dbReference>
<evidence type="ECO:0000313" key="2">
    <source>
        <dbReference type="EMBL" id="CDI03348.1"/>
    </source>
</evidence>
<dbReference type="RefSeq" id="WP_171820468.1">
    <property type="nucleotide sequence ID" value="NZ_CBTJ020000055.1"/>
</dbReference>
<evidence type="ECO:0000313" key="3">
    <source>
        <dbReference type="Proteomes" id="UP000035760"/>
    </source>
</evidence>
<sequence>MIPDSLYGAIVLSIIDFFLSFVVISGIGFVLSLFPYLNRLGEIDEKKLREGGH</sequence>
<organism evidence="2 3">
    <name type="scientific">Candidatus Competibacter denitrificans Run_A_D11</name>
    <dbReference type="NCBI Taxonomy" id="1400863"/>
    <lineage>
        <taxon>Bacteria</taxon>
        <taxon>Pseudomonadati</taxon>
        <taxon>Pseudomonadota</taxon>
        <taxon>Gammaproteobacteria</taxon>
        <taxon>Candidatus Competibacteraceae</taxon>
        <taxon>Candidatus Competibacter</taxon>
    </lineage>
</organism>